<name>A0ABP8AP05_9ACTN</name>
<sequence>MTTLEIIDNQQQRAALSHRVDVLDKVKGLATLPGKSFATTEQVAGYYEVPREAIASMVKRHREEFTSNGYRVFEGTQLKALREGLRFESNLNTGWRRNVAVWDRRAVLNLGMLLRDSPVAQAVRSYLLQAEESTRDVHMNAPTSESVLVAAIVPALNGIAQALADFNARLDKLEAATPTFMPEQAAPAALRGARPEGRRTPTASEVAAELDIPEVHNGMRLYTGFGKDGMPYAAYGFGRLREWVPRSQVLWAYRALRATTT</sequence>
<comment type="caution">
    <text evidence="1">The sequence shown here is derived from an EMBL/GenBank/DDBJ whole genome shotgun (WGS) entry which is preliminary data.</text>
</comment>
<accession>A0ABP8AP05</accession>
<dbReference type="RefSeq" id="WP_344917419.1">
    <property type="nucleotide sequence ID" value="NZ_BAABAQ010000003.1"/>
</dbReference>
<proteinExistence type="predicted"/>
<organism evidence="1 2">
    <name type="scientific">Streptosporangium oxazolinicum</name>
    <dbReference type="NCBI Taxonomy" id="909287"/>
    <lineage>
        <taxon>Bacteria</taxon>
        <taxon>Bacillati</taxon>
        <taxon>Actinomycetota</taxon>
        <taxon>Actinomycetes</taxon>
        <taxon>Streptosporangiales</taxon>
        <taxon>Streptosporangiaceae</taxon>
        <taxon>Streptosporangium</taxon>
    </lineage>
</organism>
<keyword evidence="2" id="KW-1185">Reference proteome</keyword>
<reference evidence="2" key="1">
    <citation type="journal article" date="2019" name="Int. J. Syst. Evol. Microbiol.">
        <title>The Global Catalogue of Microorganisms (GCM) 10K type strain sequencing project: providing services to taxonomists for standard genome sequencing and annotation.</title>
        <authorList>
            <consortium name="The Broad Institute Genomics Platform"/>
            <consortium name="The Broad Institute Genome Sequencing Center for Infectious Disease"/>
            <person name="Wu L."/>
            <person name="Ma J."/>
        </authorList>
    </citation>
    <scope>NUCLEOTIDE SEQUENCE [LARGE SCALE GENOMIC DNA]</scope>
    <source>
        <strain evidence="2">JCM 17388</strain>
    </source>
</reference>
<protein>
    <submittedName>
        <fullName evidence="1">Uncharacterized protein</fullName>
    </submittedName>
</protein>
<evidence type="ECO:0000313" key="2">
    <source>
        <dbReference type="Proteomes" id="UP001501251"/>
    </source>
</evidence>
<gene>
    <name evidence="1" type="ORF">GCM10022252_20180</name>
</gene>
<dbReference type="Proteomes" id="UP001501251">
    <property type="component" value="Unassembled WGS sequence"/>
</dbReference>
<dbReference type="EMBL" id="BAABAQ010000003">
    <property type="protein sequence ID" value="GAA4187140.1"/>
    <property type="molecule type" value="Genomic_DNA"/>
</dbReference>
<evidence type="ECO:0000313" key="1">
    <source>
        <dbReference type="EMBL" id="GAA4187140.1"/>
    </source>
</evidence>